<dbReference type="InterPro" id="IPR050315">
    <property type="entry name" value="FAD-oxidoreductase_2"/>
</dbReference>
<dbReference type="AlphaFoldDB" id="A0A1H5PE49"/>
<name>A0A1H5PE49_9MICC</name>
<dbReference type="InterPro" id="IPR027477">
    <property type="entry name" value="Succ_DH/fumarate_Rdtase_cat_sf"/>
</dbReference>
<dbReference type="RefSeq" id="WP_074713637.1">
    <property type="nucleotide sequence ID" value="NZ_FNTV01000002.1"/>
</dbReference>
<dbReference type="EMBL" id="FNTV01000002">
    <property type="protein sequence ID" value="SEF12195.1"/>
    <property type="molecule type" value="Genomic_DNA"/>
</dbReference>
<dbReference type="Gene3D" id="3.50.50.60">
    <property type="entry name" value="FAD/NAD(P)-binding domain"/>
    <property type="match status" value="1"/>
</dbReference>
<evidence type="ECO:0000256" key="1">
    <source>
        <dbReference type="ARBA" id="ARBA00001974"/>
    </source>
</evidence>
<accession>A0A1H5PE49</accession>
<evidence type="ECO:0000259" key="5">
    <source>
        <dbReference type="Pfam" id="PF00890"/>
    </source>
</evidence>
<organism evidence="6 7">
    <name type="scientific">Arthrobacter alpinus</name>
    <dbReference type="NCBI Taxonomy" id="656366"/>
    <lineage>
        <taxon>Bacteria</taxon>
        <taxon>Bacillati</taxon>
        <taxon>Actinomycetota</taxon>
        <taxon>Actinomycetes</taxon>
        <taxon>Micrococcales</taxon>
        <taxon>Micrococcaceae</taxon>
        <taxon>Arthrobacter</taxon>
    </lineage>
</organism>
<dbReference type="SUPFAM" id="SSF51905">
    <property type="entry name" value="FAD/NAD(P)-binding domain"/>
    <property type="match status" value="1"/>
</dbReference>
<dbReference type="Pfam" id="PF00890">
    <property type="entry name" value="FAD_binding_2"/>
    <property type="match status" value="1"/>
</dbReference>
<comment type="cofactor">
    <cofactor evidence="1">
        <name>FAD</name>
        <dbReference type="ChEBI" id="CHEBI:57692"/>
    </cofactor>
</comment>
<dbReference type="SUPFAM" id="SSF56425">
    <property type="entry name" value="Succinate dehydrogenase/fumarate reductase flavoprotein, catalytic domain"/>
    <property type="match status" value="1"/>
</dbReference>
<reference evidence="6 7" key="1">
    <citation type="submission" date="2016-10" db="EMBL/GenBank/DDBJ databases">
        <authorList>
            <person name="de Groot N.N."/>
        </authorList>
    </citation>
    <scope>NUCLEOTIDE SEQUENCE [LARGE SCALE GENOMIC DNA]</scope>
    <source>
        <strain evidence="6 7">DSM 22274</strain>
    </source>
</reference>
<keyword evidence="3" id="KW-0274">FAD</keyword>
<dbReference type="GO" id="GO:0033765">
    <property type="term" value="F:steroid dehydrogenase activity, acting on the CH-CH group of donors"/>
    <property type="evidence" value="ECO:0007669"/>
    <property type="project" value="UniProtKB-ARBA"/>
</dbReference>
<evidence type="ECO:0000256" key="4">
    <source>
        <dbReference type="ARBA" id="ARBA00023002"/>
    </source>
</evidence>
<protein>
    <submittedName>
        <fullName evidence="6">Tricarballylate dehydrogenase</fullName>
    </submittedName>
</protein>
<evidence type="ECO:0000313" key="7">
    <source>
        <dbReference type="Proteomes" id="UP000182725"/>
    </source>
</evidence>
<dbReference type="Proteomes" id="UP000182725">
    <property type="component" value="Unassembled WGS sequence"/>
</dbReference>
<sequence>MTDIYDLIVVGHGAAGLAAAVTYAQETTADKSKRIAVLERSPIEERGGATQWTGAFLRITQDLQLDTDWTDRMDRASGGRADLDYCRAIEADTPDAIRFLQQGGVGINFAPFPFPHTFSGGVPSMLPPASPEGGGASIVSTLSAILESDSRVDLRYDTEAVTLTRSADGAITGITIRESDGRMTTLTAPAVILACGGFEGNYDMLTQHVGPRAKDLPPIAPGISNNRGDALRMVLEVGGDTAGQFDGIHSEPVDRRSSAADAVLYGYPAGIFVNAAVERFFDEGQDTWDNTFEHIGYEIWKNQNQEAYWVGDARSMQIEGFMNSFLSDVPPEQSESLAGLADKLGIDPEALSRTVHDFNAATGPEPFDHTLMDGKSTHGITPPKSNWATPIEEPPFVGIPVTAAICFTYGGVRTDLSARVLTAADQPIPGLYAAGEATGLFHNEYPPATSVLRSIIFGRRAGSHVAAGASAS</sequence>
<evidence type="ECO:0000256" key="3">
    <source>
        <dbReference type="ARBA" id="ARBA00022827"/>
    </source>
</evidence>
<dbReference type="PANTHER" id="PTHR43400">
    <property type="entry name" value="FUMARATE REDUCTASE"/>
    <property type="match status" value="1"/>
</dbReference>
<keyword evidence="2" id="KW-0285">Flavoprotein</keyword>
<dbReference type="Gene3D" id="3.90.700.10">
    <property type="entry name" value="Succinate dehydrogenase/fumarate reductase flavoprotein, catalytic domain"/>
    <property type="match status" value="1"/>
</dbReference>
<evidence type="ECO:0000256" key="2">
    <source>
        <dbReference type="ARBA" id="ARBA00022630"/>
    </source>
</evidence>
<gene>
    <name evidence="6" type="ORF">SAMN04489740_4199</name>
</gene>
<feature type="domain" description="FAD-dependent oxidoreductase 2 FAD-binding" evidence="5">
    <location>
        <begin position="6"/>
        <end position="446"/>
    </location>
</feature>
<evidence type="ECO:0000313" key="6">
    <source>
        <dbReference type="EMBL" id="SEF12195.1"/>
    </source>
</evidence>
<dbReference type="InterPro" id="IPR003953">
    <property type="entry name" value="FAD-dep_OxRdtase_2_FAD-bd"/>
</dbReference>
<keyword evidence="4" id="KW-0560">Oxidoreductase</keyword>
<dbReference type="PANTHER" id="PTHR43400:SF7">
    <property type="entry name" value="FAD-DEPENDENT OXIDOREDUCTASE 2 FAD BINDING DOMAIN-CONTAINING PROTEIN"/>
    <property type="match status" value="1"/>
</dbReference>
<proteinExistence type="predicted"/>
<dbReference type="InterPro" id="IPR036188">
    <property type="entry name" value="FAD/NAD-bd_sf"/>
</dbReference>